<dbReference type="InterPro" id="IPR054767">
    <property type="entry name" value="Cas10-Cmr2_palm2"/>
</dbReference>
<protein>
    <recommendedName>
        <fullName evidence="3">Cas10/Cmr2 second palm domain-containing protein</fullName>
    </recommendedName>
</protein>
<dbReference type="EMBL" id="CACVAU010000045">
    <property type="protein sequence ID" value="CAA6815347.1"/>
    <property type="molecule type" value="Genomic_DNA"/>
</dbReference>
<sequence>MYLYGASVQGIQGFIFETNKLKEIVGASDLIEQFCSLGFLGRFSKEFRLEIKEVDVLRNAGGNIRIAFTNKEDLEKMVKSFPQYVMSKAYGITLSQALVEFGEHDYLKKKDELEYKLTKVRNQASIPLDGRFSLMKQTPRTGKPSFEKKVYKEKGKDDKVEFFDKGNWQKDYNTEEGRVSILLEKLKLADIYKKFPLEMNDIAKDNANNKIAIIHADGNRMGLMLQEMNRALKDASTEKIQKVFKDFSSQITKSTNDAVKEAFEKNFRKYDKENKFIPFRPIVIGGDDVTVICRADDALGFTQDYLEAFENNTKKNFKEHGLSGYAEKLTACAGIAFCNKKFPFHYAVDLAEALCSFAKETSKREASCLVFHNIQSSYFTDYKSYVKNELITREGISLQFAPYFTEGNRKPTVKSLIEAHKNFSDPDVPLGKYREWLFELNKSHEYGELFLERVDALMRSKLSKTKYKDLNKGLYEMDEGLRLNSLIANNKTPMADILQLKSVLGGKK</sequence>
<evidence type="ECO:0000256" key="1">
    <source>
        <dbReference type="ARBA" id="ARBA00022741"/>
    </source>
</evidence>
<accession>A0A6S6TFX7</accession>
<evidence type="ECO:0000313" key="4">
    <source>
        <dbReference type="EMBL" id="CAA6815347.1"/>
    </source>
</evidence>
<feature type="domain" description="Cas10/Cmr2 second palm" evidence="3">
    <location>
        <begin position="211"/>
        <end position="366"/>
    </location>
</feature>
<dbReference type="GO" id="GO:0051607">
    <property type="term" value="P:defense response to virus"/>
    <property type="evidence" value="ECO:0007669"/>
    <property type="project" value="UniProtKB-KW"/>
</dbReference>
<dbReference type="GO" id="GO:0000166">
    <property type="term" value="F:nucleotide binding"/>
    <property type="evidence" value="ECO:0007669"/>
    <property type="project" value="UniProtKB-KW"/>
</dbReference>
<dbReference type="Pfam" id="PF22335">
    <property type="entry name" value="Cas10-Cmr2_palm2"/>
    <property type="match status" value="1"/>
</dbReference>
<gene>
    <name evidence="4" type="ORF">HELGO_WM15850</name>
</gene>
<reference evidence="4" key="1">
    <citation type="submission" date="2020-01" db="EMBL/GenBank/DDBJ databases">
        <authorList>
            <person name="Meier V. D."/>
            <person name="Meier V D."/>
        </authorList>
    </citation>
    <scope>NUCLEOTIDE SEQUENCE</scope>
    <source>
        <strain evidence="4">HLG_WM_MAG_05</strain>
    </source>
</reference>
<proteinExistence type="predicted"/>
<evidence type="ECO:0000259" key="3">
    <source>
        <dbReference type="Pfam" id="PF22335"/>
    </source>
</evidence>
<keyword evidence="1" id="KW-0547">Nucleotide-binding</keyword>
<keyword evidence="2" id="KW-0051">Antiviral defense</keyword>
<evidence type="ECO:0000256" key="2">
    <source>
        <dbReference type="ARBA" id="ARBA00023118"/>
    </source>
</evidence>
<name>A0A6S6TFX7_9BACT</name>
<dbReference type="Gene3D" id="3.30.70.270">
    <property type="match status" value="1"/>
</dbReference>
<dbReference type="InterPro" id="IPR043128">
    <property type="entry name" value="Rev_trsase/Diguanyl_cyclase"/>
</dbReference>
<organism evidence="4">
    <name type="scientific">uncultured Sulfurovum sp</name>
    <dbReference type="NCBI Taxonomy" id="269237"/>
    <lineage>
        <taxon>Bacteria</taxon>
        <taxon>Pseudomonadati</taxon>
        <taxon>Campylobacterota</taxon>
        <taxon>Epsilonproteobacteria</taxon>
        <taxon>Campylobacterales</taxon>
        <taxon>Sulfurovaceae</taxon>
        <taxon>Sulfurovum</taxon>
        <taxon>environmental samples</taxon>
    </lineage>
</organism>
<dbReference type="AlphaFoldDB" id="A0A6S6TFX7"/>